<keyword evidence="2" id="KW-1185">Reference proteome</keyword>
<proteinExistence type="predicted"/>
<organism evidence="1 2">
    <name type="scientific">Leeuwenhoekiella polynyae</name>
    <dbReference type="NCBI Taxonomy" id="1550906"/>
    <lineage>
        <taxon>Bacteria</taxon>
        <taxon>Pseudomonadati</taxon>
        <taxon>Bacteroidota</taxon>
        <taxon>Flavobacteriia</taxon>
        <taxon>Flavobacteriales</taxon>
        <taxon>Flavobacteriaceae</taxon>
        <taxon>Leeuwenhoekiella</taxon>
    </lineage>
</organism>
<evidence type="ECO:0000313" key="1">
    <source>
        <dbReference type="EMBL" id="RXG25665.1"/>
    </source>
</evidence>
<reference evidence="1 2" key="1">
    <citation type="submission" date="2018-07" db="EMBL/GenBank/DDBJ databases">
        <title>Leeuwenhoekiella genomics.</title>
        <authorList>
            <person name="Tahon G."/>
            <person name="Willems A."/>
        </authorList>
    </citation>
    <scope>NUCLEOTIDE SEQUENCE [LARGE SCALE GENOMIC DNA]</scope>
    <source>
        <strain evidence="1 2">LMG 29608</strain>
    </source>
</reference>
<name>A0A4Q0PFJ4_9FLAO</name>
<evidence type="ECO:0000313" key="2">
    <source>
        <dbReference type="Proteomes" id="UP000289859"/>
    </source>
</evidence>
<comment type="caution">
    <text evidence="1">The sequence shown here is derived from an EMBL/GenBank/DDBJ whole genome shotgun (WGS) entry which is preliminary data.</text>
</comment>
<dbReference type="EMBL" id="QOVK01000002">
    <property type="protein sequence ID" value="RXG25665.1"/>
    <property type="molecule type" value="Genomic_DNA"/>
</dbReference>
<sequence>MDKHIMWGLQPANATLGAKGLFQKNSMKKIIPGFHI</sequence>
<accession>A0A4Q0PFJ4</accession>
<dbReference type="AlphaFoldDB" id="A0A4Q0PFJ4"/>
<protein>
    <submittedName>
        <fullName evidence="1">Uncharacterized protein</fullName>
    </submittedName>
</protein>
<gene>
    <name evidence="1" type="ORF">DSM02_832</name>
</gene>
<dbReference type="Proteomes" id="UP000289859">
    <property type="component" value="Unassembled WGS sequence"/>
</dbReference>